<proteinExistence type="predicted"/>
<evidence type="ECO:0000313" key="2">
    <source>
        <dbReference type="EMBL" id="QJA67157.1"/>
    </source>
</evidence>
<evidence type="ECO:0000313" key="3">
    <source>
        <dbReference type="EMBL" id="QJA84723.1"/>
    </source>
</evidence>
<dbReference type="EMBL" id="MT142533">
    <property type="protein sequence ID" value="QJA84723.1"/>
    <property type="molecule type" value="Genomic_DNA"/>
</dbReference>
<reference evidence="1" key="1">
    <citation type="submission" date="2020-03" db="EMBL/GenBank/DDBJ databases">
        <title>The deep terrestrial virosphere.</title>
        <authorList>
            <person name="Holmfeldt K."/>
            <person name="Nilsson E."/>
            <person name="Simone D."/>
            <person name="Lopez-Fernandez M."/>
            <person name="Wu X."/>
            <person name="de Brujin I."/>
            <person name="Lundin D."/>
            <person name="Andersson A."/>
            <person name="Bertilsson S."/>
            <person name="Dopson M."/>
        </authorList>
    </citation>
    <scope>NUCLEOTIDE SEQUENCE</scope>
    <source>
        <strain evidence="3">MM415A00172</strain>
        <strain evidence="2">MM415B00296</strain>
        <strain evidence="1">TM448A01366</strain>
    </source>
</reference>
<dbReference type="EMBL" id="MT141566">
    <property type="protein sequence ID" value="QJA67157.1"/>
    <property type="molecule type" value="Genomic_DNA"/>
</dbReference>
<dbReference type="AlphaFoldDB" id="A0A6H1ZQJ4"/>
<sequence>MTILKIGIGKTYNIGNYQSLRLDVGIEAEFDYAGVLIDDLEFADIYKRTKELLSKMEKDQGVS</sequence>
<organism evidence="1">
    <name type="scientific">viral metagenome</name>
    <dbReference type="NCBI Taxonomy" id="1070528"/>
    <lineage>
        <taxon>unclassified sequences</taxon>
        <taxon>metagenomes</taxon>
        <taxon>organismal metagenomes</taxon>
    </lineage>
</organism>
<accession>A0A6H1ZQJ4</accession>
<dbReference type="EMBL" id="MT144138">
    <property type="protein sequence ID" value="QJA49470.1"/>
    <property type="molecule type" value="Genomic_DNA"/>
</dbReference>
<evidence type="ECO:0000313" key="1">
    <source>
        <dbReference type="EMBL" id="QJA49470.1"/>
    </source>
</evidence>
<name>A0A6H1ZQJ4_9ZZZZ</name>
<protein>
    <submittedName>
        <fullName evidence="1">Uncharacterized protein</fullName>
    </submittedName>
</protein>
<gene>
    <name evidence="3" type="ORF">MM415A00172_0067</name>
    <name evidence="2" type="ORF">MM415B00296_0063</name>
    <name evidence="1" type="ORF">TM448A01366_0016</name>
</gene>